<keyword evidence="6 7" id="KW-0539">Nucleus</keyword>
<evidence type="ECO:0000256" key="1">
    <source>
        <dbReference type="ARBA" id="ARBA00004123"/>
    </source>
</evidence>
<dbReference type="Pfam" id="PF12457">
    <property type="entry name" value="TIP_N"/>
    <property type="match status" value="1"/>
</dbReference>
<evidence type="ECO:0000256" key="2">
    <source>
        <dbReference type="ARBA" id="ARBA00010900"/>
    </source>
</evidence>
<dbReference type="InterPro" id="IPR022783">
    <property type="entry name" value="GCFC_dom"/>
</dbReference>
<evidence type="ECO:0000256" key="8">
    <source>
        <dbReference type="SAM" id="MobiDB-lite"/>
    </source>
</evidence>
<dbReference type="AlphaFoldDB" id="A0A0P6FHD2"/>
<dbReference type="GO" id="GO:0071008">
    <property type="term" value="C:U2-type post-mRNA release spliceosomal complex"/>
    <property type="evidence" value="ECO:0007669"/>
    <property type="project" value="TreeGrafter"/>
</dbReference>
<feature type="compositionally biased region" description="Low complexity" evidence="8">
    <location>
        <begin position="51"/>
        <end position="65"/>
    </location>
</feature>
<comment type="subcellular location">
    <subcellularLocation>
        <location evidence="1 7">Nucleus</location>
    </subcellularLocation>
</comment>
<feature type="compositionally biased region" description="Basic and acidic residues" evidence="8">
    <location>
        <begin position="120"/>
        <end position="142"/>
    </location>
</feature>
<feature type="domain" description="G-patch" evidence="9">
    <location>
        <begin position="156"/>
        <end position="202"/>
    </location>
</feature>
<dbReference type="PANTHER" id="PTHR23329">
    <property type="entry name" value="TUFTELIN-INTERACTING PROTEIN 11-RELATED"/>
    <property type="match status" value="1"/>
</dbReference>
<evidence type="ECO:0000256" key="6">
    <source>
        <dbReference type="ARBA" id="ARBA00023242"/>
    </source>
</evidence>
<evidence type="ECO:0000256" key="3">
    <source>
        <dbReference type="ARBA" id="ARBA00022664"/>
    </source>
</evidence>
<dbReference type="EMBL" id="GDIQ01057297">
    <property type="protein sequence ID" value="JAN37440.1"/>
    <property type="molecule type" value="Transcribed_RNA"/>
</dbReference>
<dbReference type="InterPro" id="IPR045211">
    <property type="entry name" value="TFP11/STIP/Ntr1"/>
</dbReference>
<dbReference type="PANTHER" id="PTHR23329:SF1">
    <property type="entry name" value="TUFTELIN-INTERACTING PROTEIN 11"/>
    <property type="match status" value="1"/>
</dbReference>
<dbReference type="EMBL" id="GDIQ01029860">
    <property type="protein sequence ID" value="JAN64877.1"/>
    <property type="molecule type" value="Transcribed_RNA"/>
</dbReference>
<keyword evidence="4 7" id="KW-0747">Spliceosome</keyword>
<dbReference type="OrthoDB" id="4822at2759"/>
<keyword evidence="5 7" id="KW-0508">mRNA splicing</keyword>
<keyword evidence="3 7" id="KW-0507">mRNA processing</keyword>
<feature type="region of interest" description="Disordered" evidence="8">
    <location>
        <begin position="1"/>
        <end position="153"/>
    </location>
</feature>
<dbReference type="InterPro" id="IPR024933">
    <property type="entry name" value="TFP11"/>
</dbReference>
<comment type="similarity">
    <text evidence="2 7">Belongs to the TFP11/STIP family.</text>
</comment>
<dbReference type="SMART" id="SM00443">
    <property type="entry name" value="G_patch"/>
    <property type="match status" value="1"/>
</dbReference>
<name>A0A0P6FHD2_9CRUS</name>
<accession>A0A0P6FHD2</accession>
<evidence type="ECO:0000256" key="7">
    <source>
        <dbReference type="PIRNR" id="PIRNR017706"/>
    </source>
</evidence>
<evidence type="ECO:0000313" key="10">
    <source>
        <dbReference type="EMBL" id="JAN37440.1"/>
    </source>
</evidence>
<feature type="region of interest" description="Disordered" evidence="8">
    <location>
        <begin position="174"/>
        <end position="219"/>
    </location>
</feature>
<sequence length="824" mass="94886">MANEEEMESFDVSERDLYDAFQPGQRRFRKMTKNQQIYGVFDEDEEENPRSSSSNRQNFSKSSASKDYTAPVDFVKGGIQEGSKKEKIPEKNKLFSYSESEEEEDSSIGFGGRGQTKGKLSQEKEGKKQPRKMFERFNKDSKTPGSGDLGEWEKHTKGIGAKLLFQMGYQPGKGLGKSLQGRSEPVEAQVRKGRGAIGIYGSERKNESAKKQASDDEEEKEYKKNLAHWRKDLVEPSSKKKKVQYLYRTTEEVIEEMSKSGVHRMAREYSEISKAKVIDMTGREQRILQGYSALRTKKTEEPNDTEAVAGIKKDKFQLEKLCYNLDTLVDLCEYEIIQNAKELSYNQDQIVAMEAQMKTMSVEVSKEITRMEMLTAMLGVLEQLEIKQAANELTLDYLWEQIRNLEQSYPEEYVSSDLANVTLTYLIPLMKLRLSTYWRPLDSKSTDEACRLIFQRWRPILEFCNKTQTNSRGGIIRNDSRMDPYHGLLWHAWMPAFRGLVGQWTCKNADPMVDLIESWEQILPIWIMENILDQLILPRIQKEVDSWNPLTDLIPIHAWIHPWLPRLGSKLEIVYPNIRHKMSQALVAWSPSDQSARSVLLPWVPVFSKGSMDAFLIKNILPKLQIAITKWDINPSRQELDVWHWIMNWKDLMPVQSLVQLLVSNFFPKWLQVLVAWLNHHPNYEEIVVWYTGWKALFPPEIAQNPAIQEQFTRALDLMNRSLAVGGQVDFTPPPVPVMTPLVAAPLPTVAETVVPHGFRELVEYRCAQQGILCIPLVNRFQAGRPIFRVGNVLCYFDRQVVFVLVNGVWTPVTAQQLLDMAVL</sequence>
<feature type="compositionally biased region" description="Acidic residues" evidence="8">
    <location>
        <begin position="1"/>
        <end position="11"/>
    </location>
</feature>
<evidence type="ECO:0000256" key="5">
    <source>
        <dbReference type="ARBA" id="ARBA00023187"/>
    </source>
</evidence>
<organism evidence="10">
    <name type="scientific">Daphnia magna</name>
    <dbReference type="NCBI Taxonomy" id="35525"/>
    <lineage>
        <taxon>Eukaryota</taxon>
        <taxon>Metazoa</taxon>
        <taxon>Ecdysozoa</taxon>
        <taxon>Arthropoda</taxon>
        <taxon>Crustacea</taxon>
        <taxon>Branchiopoda</taxon>
        <taxon>Diplostraca</taxon>
        <taxon>Cladocera</taxon>
        <taxon>Anomopoda</taxon>
        <taxon>Daphniidae</taxon>
        <taxon>Daphnia</taxon>
    </lineage>
</organism>
<dbReference type="GO" id="GO:0000390">
    <property type="term" value="P:spliceosomal complex disassembly"/>
    <property type="evidence" value="ECO:0007669"/>
    <property type="project" value="InterPro"/>
</dbReference>
<dbReference type="EMBL" id="GDIQ01042102">
    <property type="protein sequence ID" value="JAN52635.1"/>
    <property type="molecule type" value="Transcribed_RNA"/>
</dbReference>
<dbReference type="Pfam" id="PF07842">
    <property type="entry name" value="GCFC"/>
    <property type="match status" value="1"/>
</dbReference>
<protein>
    <submittedName>
        <fullName evidence="10">Tuftelin-interacting 11 protein</fullName>
    </submittedName>
</protein>
<evidence type="ECO:0000259" key="9">
    <source>
        <dbReference type="PROSITE" id="PS50174"/>
    </source>
</evidence>
<feature type="compositionally biased region" description="Basic and acidic residues" evidence="8">
    <location>
        <begin position="202"/>
        <end position="219"/>
    </location>
</feature>
<feature type="compositionally biased region" description="Basic and acidic residues" evidence="8">
    <location>
        <begin position="82"/>
        <end position="93"/>
    </location>
</feature>
<dbReference type="GO" id="GO:0003676">
    <property type="term" value="F:nucleic acid binding"/>
    <property type="evidence" value="ECO:0007669"/>
    <property type="project" value="InterPro"/>
</dbReference>
<dbReference type="InterPro" id="IPR022159">
    <property type="entry name" value="STIP/TFIP11_N"/>
</dbReference>
<dbReference type="PIRSF" id="PIRSF017706">
    <property type="entry name" value="TFIP11"/>
    <property type="match status" value="1"/>
</dbReference>
<dbReference type="Pfam" id="PF01585">
    <property type="entry name" value="G-patch"/>
    <property type="match status" value="1"/>
</dbReference>
<dbReference type="PROSITE" id="PS50174">
    <property type="entry name" value="G_PATCH"/>
    <property type="match status" value="1"/>
</dbReference>
<dbReference type="InterPro" id="IPR000467">
    <property type="entry name" value="G_patch_dom"/>
</dbReference>
<proteinExistence type="inferred from homology"/>
<evidence type="ECO:0000256" key="4">
    <source>
        <dbReference type="ARBA" id="ARBA00022728"/>
    </source>
</evidence>
<reference evidence="10" key="1">
    <citation type="submission" date="2015-10" db="EMBL/GenBank/DDBJ databases">
        <title>EvidentialGene: Evidence-directed Construction of Complete mRNA Transcriptomes without Genomes.</title>
        <authorList>
            <person name="Gilbert D.G."/>
        </authorList>
    </citation>
    <scope>NUCLEOTIDE SEQUENCE</scope>
</reference>